<dbReference type="EMBL" id="BSNI01000001">
    <property type="protein sequence ID" value="GLQ15808.1"/>
    <property type="molecule type" value="Genomic_DNA"/>
</dbReference>
<evidence type="ECO:0000256" key="1">
    <source>
        <dbReference type="ARBA" id="ARBA00023015"/>
    </source>
</evidence>
<keyword evidence="2" id="KW-0804">Transcription</keyword>
<dbReference type="SUPFAM" id="SSF46689">
    <property type="entry name" value="Homeodomain-like"/>
    <property type="match status" value="2"/>
</dbReference>
<comment type="caution">
    <text evidence="4">The sequence shown here is derived from an EMBL/GenBank/DDBJ whole genome shotgun (WGS) entry which is preliminary data.</text>
</comment>
<name>A0ABQ5UKM0_9HYPH</name>
<dbReference type="InterPro" id="IPR050908">
    <property type="entry name" value="SmbC-like"/>
</dbReference>
<accession>A0ABQ5UKM0</accession>
<dbReference type="InterPro" id="IPR009057">
    <property type="entry name" value="Homeodomain-like_sf"/>
</dbReference>
<sequence>MLANSKYQDRFDRVINYIYDHLDEDIDLNHLAEIACLSPYHWHRVYRGLKGESVVATVRRLRLHRAATQLANSKMPLGRIVEKSGYGSTSAFSRAFSAQYGMPPAKYREKGRPSNIFSDVSNGDAKMYEVAIKDAEPLIMVGLHHQGAYSEIGKAFEKLNVFGQQNGLYGPNMRSIGVYFDDPDIVPTKELNAYAGIVEQDEVEPEEPFERVKVAGGRFAVMRFKGPYAELPLAYHWFYGTWLSQSDHELRDAPCMEDYLNDPRQVAPSELLTEIYMPIE</sequence>
<dbReference type="Proteomes" id="UP001161405">
    <property type="component" value="Unassembled WGS sequence"/>
</dbReference>
<dbReference type="SMART" id="SM00342">
    <property type="entry name" value="HTH_ARAC"/>
    <property type="match status" value="1"/>
</dbReference>
<evidence type="ECO:0000256" key="2">
    <source>
        <dbReference type="ARBA" id="ARBA00023163"/>
    </source>
</evidence>
<dbReference type="SUPFAM" id="SSF55136">
    <property type="entry name" value="Probable bacterial effector-binding domain"/>
    <property type="match status" value="1"/>
</dbReference>
<dbReference type="Gene3D" id="1.10.10.60">
    <property type="entry name" value="Homeodomain-like"/>
    <property type="match status" value="1"/>
</dbReference>
<gene>
    <name evidence="4" type="ORF">GCM10007879_00570</name>
</gene>
<dbReference type="PANTHER" id="PTHR40055:SF1">
    <property type="entry name" value="TRANSCRIPTIONAL REGULATOR YGIV-RELATED"/>
    <property type="match status" value="1"/>
</dbReference>
<keyword evidence="5" id="KW-1185">Reference proteome</keyword>
<evidence type="ECO:0000259" key="3">
    <source>
        <dbReference type="PROSITE" id="PS01124"/>
    </source>
</evidence>
<organism evidence="4 5">
    <name type="scientific">Maritalea porphyrae</name>
    <dbReference type="NCBI Taxonomy" id="880732"/>
    <lineage>
        <taxon>Bacteria</taxon>
        <taxon>Pseudomonadati</taxon>
        <taxon>Pseudomonadota</taxon>
        <taxon>Alphaproteobacteria</taxon>
        <taxon>Hyphomicrobiales</taxon>
        <taxon>Devosiaceae</taxon>
        <taxon>Maritalea</taxon>
    </lineage>
</organism>
<proteinExistence type="predicted"/>
<dbReference type="InterPro" id="IPR011256">
    <property type="entry name" value="Reg_factor_effector_dom_sf"/>
</dbReference>
<keyword evidence="1" id="KW-0805">Transcription regulation</keyword>
<dbReference type="InterPro" id="IPR010499">
    <property type="entry name" value="AraC_E-bd"/>
</dbReference>
<reference evidence="4" key="2">
    <citation type="submission" date="2023-01" db="EMBL/GenBank/DDBJ databases">
        <title>Draft genome sequence of Maritalea porphyrae strain NBRC 107169.</title>
        <authorList>
            <person name="Sun Q."/>
            <person name="Mori K."/>
        </authorList>
    </citation>
    <scope>NUCLEOTIDE SEQUENCE</scope>
    <source>
        <strain evidence="4">NBRC 107169</strain>
    </source>
</reference>
<protein>
    <submittedName>
        <fullName evidence="4">AraC family transcriptional regulator</fullName>
    </submittedName>
</protein>
<reference evidence="4" key="1">
    <citation type="journal article" date="2014" name="Int. J. Syst. Evol. Microbiol.">
        <title>Complete genome of a new Firmicutes species belonging to the dominant human colonic microbiota ('Ruminococcus bicirculans') reveals two chromosomes and a selective capacity to utilize plant glucans.</title>
        <authorList>
            <consortium name="NISC Comparative Sequencing Program"/>
            <person name="Wegmann U."/>
            <person name="Louis P."/>
            <person name="Goesmann A."/>
            <person name="Henrissat B."/>
            <person name="Duncan S.H."/>
            <person name="Flint H.J."/>
        </authorList>
    </citation>
    <scope>NUCLEOTIDE SEQUENCE</scope>
    <source>
        <strain evidence="4">NBRC 107169</strain>
    </source>
</reference>
<dbReference type="SMART" id="SM00871">
    <property type="entry name" value="AraC_E_bind"/>
    <property type="match status" value="1"/>
</dbReference>
<dbReference type="RefSeq" id="WP_284360847.1">
    <property type="nucleotide sequence ID" value="NZ_BSNI01000001.1"/>
</dbReference>
<dbReference type="Pfam" id="PF12833">
    <property type="entry name" value="HTH_18"/>
    <property type="match status" value="1"/>
</dbReference>
<dbReference type="InterPro" id="IPR018060">
    <property type="entry name" value="HTH_AraC"/>
</dbReference>
<dbReference type="PROSITE" id="PS01124">
    <property type="entry name" value="HTH_ARAC_FAMILY_2"/>
    <property type="match status" value="1"/>
</dbReference>
<dbReference type="InterPro" id="IPR029442">
    <property type="entry name" value="GyrI-like"/>
</dbReference>
<evidence type="ECO:0000313" key="4">
    <source>
        <dbReference type="EMBL" id="GLQ15808.1"/>
    </source>
</evidence>
<feature type="domain" description="HTH araC/xylS-type" evidence="3">
    <location>
        <begin position="12"/>
        <end position="110"/>
    </location>
</feature>
<dbReference type="Gene3D" id="3.20.80.10">
    <property type="entry name" value="Regulatory factor, effector binding domain"/>
    <property type="match status" value="1"/>
</dbReference>
<evidence type="ECO:0000313" key="5">
    <source>
        <dbReference type="Proteomes" id="UP001161405"/>
    </source>
</evidence>
<dbReference type="PANTHER" id="PTHR40055">
    <property type="entry name" value="TRANSCRIPTIONAL REGULATOR YGIV-RELATED"/>
    <property type="match status" value="1"/>
</dbReference>
<dbReference type="Pfam" id="PF06445">
    <property type="entry name" value="GyrI-like"/>
    <property type="match status" value="1"/>
</dbReference>